<feature type="transmembrane region" description="Helical" evidence="1">
    <location>
        <begin position="27"/>
        <end position="45"/>
    </location>
</feature>
<dbReference type="Gramene" id="PVH31488">
    <property type="protein sequence ID" value="PVH31488"/>
    <property type="gene ID" value="PAHAL_9G158500"/>
</dbReference>
<protein>
    <submittedName>
        <fullName evidence="2">Uncharacterized protein</fullName>
    </submittedName>
</protein>
<accession>A0A2T8I1D3</accession>
<reference evidence="2" key="1">
    <citation type="submission" date="2018-04" db="EMBL/GenBank/DDBJ databases">
        <title>WGS assembly of Panicum hallii.</title>
        <authorList>
            <person name="Lovell J."/>
            <person name="Jenkins J."/>
            <person name="Lowry D."/>
            <person name="Mamidi S."/>
            <person name="Sreedasyam A."/>
            <person name="Weng X."/>
            <person name="Barry K."/>
            <person name="Bonette J."/>
            <person name="Campitelli B."/>
            <person name="Daum C."/>
            <person name="Gordon S."/>
            <person name="Gould B."/>
            <person name="Lipzen A."/>
            <person name="Macqueen A."/>
            <person name="Palacio-Mejia J."/>
            <person name="Plott C."/>
            <person name="Shakirov E."/>
            <person name="Shu S."/>
            <person name="Yoshinaga Y."/>
            <person name="Zane M."/>
            <person name="Rokhsar D."/>
            <person name="Grimwood J."/>
            <person name="Schmutz J."/>
            <person name="Juenger T."/>
        </authorList>
    </citation>
    <scope>NUCLEOTIDE SEQUENCE [LARGE SCALE GENOMIC DNA]</scope>
    <source>
        <strain evidence="2">FIL2</strain>
    </source>
</reference>
<name>A0A2T8I1D3_9POAL</name>
<evidence type="ECO:0000256" key="1">
    <source>
        <dbReference type="SAM" id="Phobius"/>
    </source>
</evidence>
<dbReference type="AlphaFoldDB" id="A0A2T8I1D3"/>
<dbReference type="Proteomes" id="UP000243499">
    <property type="component" value="Chromosome 9"/>
</dbReference>
<proteinExistence type="predicted"/>
<dbReference type="EMBL" id="CM008054">
    <property type="protein sequence ID" value="PVH31488.1"/>
    <property type="molecule type" value="Genomic_DNA"/>
</dbReference>
<sequence>MCHASTAIPSQIILISIKYQMKKKESIYTPYLILAAPIFMETTYWQKLIKLD</sequence>
<evidence type="ECO:0000313" key="2">
    <source>
        <dbReference type="EMBL" id="PVH31488.1"/>
    </source>
</evidence>
<keyword evidence="1" id="KW-0472">Membrane</keyword>
<keyword evidence="1" id="KW-1133">Transmembrane helix</keyword>
<organism evidence="2">
    <name type="scientific">Panicum hallii</name>
    <dbReference type="NCBI Taxonomy" id="206008"/>
    <lineage>
        <taxon>Eukaryota</taxon>
        <taxon>Viridiplantae</taxon>
        <taxon>Streptophyta</taxon>
        <taxon>Embryophyta</taxon>
        <taxon>Tracheophyta</taxon>
        <taxon>Spermatophyta</taxon>
        <taxon>Magnoliopsida</taxon>
        <taxon>Liliopsida</taxon>
        <taxon>Poales</taxon>
        <taxon>Poaceae</taxon>
        <taxon>PACMAD clade</taxon>
        <taxon>Panicoideae</taxon>
        <taxon>Panicodae</taxon>
        <taxon>Paniceae</taxon>
        <taxon>Panicinae</taxon>
        <taxon>Panicum</taxon>
        <taxon>Panicum sect. Panicum</taxon>
    </lineage>
</organism>
<gene>
    <name evidence="2" type="ORF">PAHAL_9G158500</name>
</gene>
<keyword evidence="1" id="KW-0812">Transmembrane</keyword>